<gene>
    <name evidence="1" type="ORF">J2S49_001098</name>
</gene>
<dbReference type="EMBL" id="JAUSQW010000001">
    <property type="protein sequence ID" value="MDP9801022.1"/>
    <property type="molecule type" value="Genomic_DNA"/>
</dbReference>
<proteinExistence type="predicted"/>
<reference evidence="1 2" key="1">
    <citation type="submission" date="2023-07" db="EMBL/GenBank/DDBJ databases">
        <title>Sequencing the genomes of 1000 actinobacteria strains.</title>
        <authorList>
            <person name="Klenk H.-P."/>
        </authorList>
    </citation>
    <scope>NUCLEOTIDE SEQUENCE [LARGE SCALE GENOMIC DNA]</scope>
    <source>
        <strain evidence="1 2">DSM 102162</strain>
    </source>
</reference>
<protein>
    <submittedName>
        <fullName evidence="1">Uncharacterized protein</fullName>
    </submittedName>
</protein>
<comment type="caution">
    <text evidence="1">The sequence shown here is derived from an EMBL/GenBank/DDBJ whole genome shotgun (WGS) entry which is preliminary data.</text>
</comment>
<sequence>MAKRIIQGKEISDEQVEAWVDEAEAGYDVTQLGLWTGVSEPDDPVPEPVESW</sequence>
<evidence type="ECO:0000313" key="1">
    <source>
        <dbReference type="EMBL" id="MDP9801022.1"/>
    </source>
</evidence>
<dbReference type="RefSeq" id="WP_278058646.1">
    <property type="nucleotide sequence ID" value="NZ_CP121247.1"/>
</dbReference>
<dbReference type="Proteomes" id="UP001235966">
    <property type="component" value="Unassembled WGS sequence"/>
</dbReference>
<keyword evidence="2" id="KW-1185">Reference proteome</keyword>
<name>A0ABT9NBD4_9ACTO</name>
<evidence type="ECO:0000313" key="2">
    <source>
        <dbReference type="Proteomes" id="UP001235966"/>
    </source>
</evidence>
<accession>A0ABT9NBD4</accession>
<organism evidence="1 2">
    <name type="scientific">Arcanobacterium wilhelmae</name>
    <dbReference type="NCBI Taxonomy" id="1803177"/>
    <lineage>
        <taxon>Bacteria</taxon>
        <taxon>Bacillati</taxon>
        <taxon>Actinomycetota</taxon>
        <taxon>Actinomycetes</taxon>
        <taxon>Actinomycetales</taxon>
        <taxon>Actinomycetaceae</taxon>
        <taxon>Arcanobacterium</taxon>
    </lineage>
</organism>